<dbReference type="SMART" id="SM00327">
    <property type="entry name" value="VWA"/>
    <property type="match status" value="1"/>
</dbReference>
<dbReference type="InterPro" id="IPR002035">
    <property type="entry name" value="VWF_A"/>
</dbReference>
<name>A0A285PIP2_9HYPH</name>
<sequence>MAEFFKNALLRSALLAGLPLSMMSAPVVAQTSIGDQAKASQSPAKVIVLDASGSMWGKIDGKAKIQIARDVVSDLLGQLDPSSSLGLVAYGHRVKGDCNDIETLVSPAPGSLDAVRGAVRSISPKGKTPLSAAVKEAARQLRHTEEAATVILVSDGKETCNLDPCAVASQLEADGVNFTAHVVGFDVAAPEDIAQLQCMADQTGGRYLSASNAQELAGALEEVSQIDEIAPSDDDFAPPEPSEPSGLPEPAKAFFEDHFDAPDLAAHWKVLQDAPILRKLTDSNLILAAVSEHHWFEEDKALNRMLLEQDLPSGDFDLSIDFTLKAQTGRDEPLIGLYSDQNNQVTASLLFERTGCGLRPVVMLTNLSGPKDGKPQRVEFRKDVFEAIDMRGFCDRGATHPAEIVEAIAQGGQTSLTLQKRGRDYSARLDTLIPAYKDKPEERVSISTEPVTLLRAPATLQVMSAQRAPSEGESILFVDRVHIRDQF</sequence>
<evidence type="ECO:0000256" key="1">
    <source>
        <dbReference type="SAM" id="SignalP"/>
    </source>
</evidence>
<dbReference type="OrthoDB" id="9783818at2"/>
<dbReference type="InterPro" id="IPR051266">
    <property type="entry name" value="CLCR"/>
</dbReference>
<feature type="signal peptide" evidence="1">
    <location>
        <begin position="1"/>
        <end position="29"/>
    </location>
</feature>
<feature type="chain" id="PRO_5013126253" evidence="1">
    <location>
        <begin position="30"/>
        <end position="487"/>
    </location>
</feature>
<dbReference type="PROSITE" id="PS50234">
    <property type="entry name" value="VWFA"/>
    <property type="match status" value="1"/>
</dbReference>
<dbReference type="PANTHER" id="PTHR10579">
    <property type="entry name" value="CALCIUM-ACTIVATED CHLORIDE CHANNEL REGULATOR"/>
    <property type="match status" value="1"/>
</dbReference>
<proteinExistence type="predicted"/>
<dbReference type="Proteomes" id="UP000219439">
    <property type="component" value="Unassembled WGS sequence"/>
</dbReference>
<dbReference type="SUPFAM" id="SSF53300">
    <property type="entry name" value="vWA-like"/>
    <property type="match status" value="1"/>
</dbReference>
<feature type="domain" description="VWFA" evidence="2">
    <location>
        <begin position="44"/>
        <end position="229"/>
    </location>
</feature>
<gene>
    <name evidence="3" type="ORF">SAMN06265368_4234</name>
</gene>
<protein>
    <submittedName>
        <fullName evidence="3">von Willebrand factor type A domain-containing protein</fullName>
    </submittedName>
</protein>
<evidence type="ECO:0000259" key="2">
    <source>
        <dbReference type="PROSITE" id="PS50234"/>
    </source>
</evidence>
<organism evidence="3 4">
    <name type="scientific">Cohaesibacter gelatinilyticus</name>
    <dbReference type="NCBI Taxonomy" id="372072"/>
    <lineage>
        <taxon>Bacteria</taxon>
        <taxon>Pseudomonadati</taxon>
        <taxon>Pseudomonadota</taxon>
        <taxon>Alphaproteobacteria</taxon>
        <taxon>Hyphomicrobiales</taxon>
        <taxon>Cohaesibacteraceae</taxon>
    </lineage>
</organism>
<dbReference type="Gene3D" id="3.40.50.410">
    <property type="entry name" value="von Willebrand factor, type A domain"/>
    <property type="match status" value="1"/>
</dbReference>
<accession>A0A285PIP2</accession>
<dbReference type="AlphaFoldDB" id="A0A285PIP2"/>
<dbReference type="InterPro" id="IPR036465">
    <property type="entry name" value="vWFA_dom_sf"/>
</dbReference>
<dbReference type="EMBL" id="OBEL01000007">
    <property type="protein sequence ID" value="SNZ21117.1"/>
    <property type="molecule type" value="Genomic_DNA"/>
</dbReference>
<dbReference type="Pfam" id="PF13519">
    <property type="entry name" value="VWA_2"/>
    <property type="match status" value="1"/>
</dbReference>
<keyword evidence="4" id="KW-1185">Reference proteome</keyword>
<evidence type="ECO:0000313" key="4">
    <source>
        <dbReference type="Proteomes" id="UP000219439"/>
    </source>
</evidence>
<reference evidence="3 4" key="1">
    <citation type="submission" date="2017-09" db="EMBL/GenBank/DDBJ databases">
        <authorList>
            <person name="Ehlers B."/>
            <person name="Leendertz F.H."/>
        </authorList>
    </citation>
    <scope>NUCLEOTIDE SEQUENCE [LARGE SCALE GENOMIC DNA]</scope>
    <source>
        <strain evidence="3 4">DSM 18289</strain>
    </source>
</reference>
<dbReference type="PANTHER" id="PTHR10579:SF43">
    <property type="entry name" value="ZINC FINGER (C3HC4-TYPE RING FINGER) FAMILY PROTEIN"/>
    <property type="match status" value="1"/>
</dbReference>
<evidence type="ECO:0000313" key="3">
    <source>
        <dbReference type="EMBL" id="SNZ21117.1"/>
    </source>
</evidence>
<keyword evidence="1" id="KW-0732">Signal</keyword>
<dbReference type="RefSeq" id="WP_097155504.1">
    <property type="nucleotide sequence ID" value="NZ_OBEL01000007.1"/>
</dbReference>